<dbReference type="GO" id="GO:0006351">
    <property type="term" value="P:DNA-templated transcription"/>
    <property type="evidence" value="ECO:0007669"/>
    <property type="project" value="InterPro"/>
</dbReference>
<dbReference type="Proteomes" id="UP000315783">
    <property type="component" value="Unassembled WGS sequence"/>
</dbReference>
<keyword evidence="1" id="KW-0539">Nucleus</keyword>
<dbReference type="InterPro" id="IPR007219">
    <property type="entry name" value="XnlR_reg_dom"/>
</dbReference>
<comment type="caution">
    <text evidence="4">The sequence shown here is derived from an EMBL/GenBank/DDBJ whole genome shotgun (WGS) entry which is preliminary data.</text>
</comment>
<feature type="domain" description="Xylanolytic transcriptional activator regulatory" evidence="3">
    <location>
        <begin position="559"/>
        <end position="634"/>
    </location>
</feature>
<evidence type="ECO:0000256" key="1">
    <source>
        <dbReference type="ARBA" id="ARBA00023242"/>
    </source>
</evidence>
<dbReference type="PANTHER" id="PTHR43374:SF1">
    <property type="entry name" value="FLAVIN PRENYLTRANSFERASE PAD1, MITOCHONDRIAL"/>
    <property type="match status" value="1"/>
</dbReference>
<name>A0A545V0W9_9HYPO</name>
<dbReference type="SMART" id="SM00906">
    <property type="entry name" value="Fungal_trans"/>
    <property type="match status" value="1"/>
</dbReference>
<sequence length="829" mass="89400">MASGGAEMTCKSVDVDHFNLPLTSEWLDAHTAPVDGEAETGALPLQAAALGRYLHGESNVKDTVAALTAPAPDVSESEADLRDRVFGIIEDALFELSENYTPALVALLRELDAVPGVDDAGRPIWKGLKSFGDSWSDSWKQSHWRKALATRDRLSRELRRDAHVHRAYVEAACAVAGAGVVNAQQAAPGSAEDGILPLSWGYECLSDALERQEDVVRDFEIPAAAVWIRVAGKRLVDGATRKETSWALEREGRLWPPGPMSIDRWRFWLKRLEEAKSFGGAASEAAESALAHVRETGLPEVESPSGDQLSGRETQSLSKLPTPRQRDSTESSPHTTQPPHPTAVRIAPPEGGAATGRASAAPGPGPGPIALLDGAYRRLKPTREIDGTTRESIYLGRNCAASFFRALVADHHAPDRPLLPSNVSIESAFGLTNRTTLHPFGSLWSFAGDVSLKHILESLPAVEALGDEGIAKALQLAASEGSFQDAAWYGVLFGVLACGCQFYDNEAASDRLLKARVFVAAAFECLRLANLFGMPSEATIQALLMIELVIANDANPGMAWSLIGTTAQNAQSIGLHVNMNDSTEWCAAIHPLWSAIWFLDSSLSLAFGRRPSSFVAGLDRQDLHIVHGVTFPTFCSWTGAIHKLKLNWQLEPLHELGAGDDVPSSTTARYLQSLANLEVIPPYGPRSGTKPSTIHRRVEQLVSLIHINHCRAEILRVSALSCALGAARRAEHLEDMMRSLDDLVAAYCTLKPLSATMTNSWPILYATMSAALILAGIRSALGEPPPPVVARLVGVLSKDVVDEAGDHAKTMGRNAYADGLRVLRHLTRS</sequence>
<dbReference type="STRING" id="43265.A0A545V0W9"/>
<dbReference type="Pfam" id="PF04082">
    <property type="entry name" value="Fungal_trans"/>
    <property type="match status" value="1"/>
</dbReference>
<feature type="compositionally biased region" description="Polar residues" evidence="2">
    <location>
        <begin position="305"/>
        <end position="319"/>
    </location>
</feature>
<evidence type="ECO:0000256" key="2">
    <source>
        <dbReference type="SAM" id="MobiDB-lite"/>
    </source>
</evidence>
<dbReference type="Pfam" id="PF12311">
    <property type="entry name" value="DUF3632"/>
    <property type="match status" value="1"/>
</dbReference>
<protein>
    <submittedName>
        <fullName evidence="4">Fungal specific transcription factordomain-containing protein</fullName>
    </submittedName>
</protein>
<dbReference type="CDD" id="cd12148">
    <property type="entry name" value="fungal_TF_MHR"/>
    <property type="match status" value="1"/>
</dbReference>
<dbReference type="EMBL" id="SPUK01000008">
    <property type="protein sequence ID" value="TQV95343.1"/>
    <property type="molecule type" value="Genomic_DNA"/>
</dbReference>
<dbReference type="InterPro" id="IPR022085">
    <property type="entry name" value="OpdG"/>
</dbReference>
<reference evidence="4 5" key="1">
    <citation type="journal article" date="2019" name="Appl. Microbiol. Biotechnol.">
        <title>Genome sequence of Isaria javanica and comparative genome analysis insights into family S53 peptidase evolution in fungal entomopathogens.</title>
        <authorList>
            <person name="Lin R."/>
            <person name="Zhang X."/>
            <person name="Xin B."/>
            <person name="Zou M."/>
            <person name="Gao Y."/>
            <person name="Qin F."/>
            <person name="Hu Q."/>
            <person name="Xie B."/>
            <person name="Cheng X."/>
        </authorList>
    </citation>
    <scope>NUCLEOTIDE SEQUENCE [LARGE SCALE GENOMIC DNA]</scope>
    <source>
        <strain evidence="4 5">IJ1G</strain>
    </source>
</reference>
<organism evidence="4 5">
    <name type="scientific">Cordyceps javanica</name>
    <dbReference type="NCBI Taxonomy" id="43265"/>
    <lineage>
        <taxon>Eukaryota</taxon>
        <taxon>Fungi</taxon>
        <taxon>Dikarya</taxon>
        <taxon>Ascomycota</taxon>
        <taxon>Pezizomycotina</taxon>
        <taxon>Sordariomycetes</taxon>
        <taxon>Hypocreomycetidae</taxon>
        <taxon>Hypocreales</taxon>
        <taxon>Cordycipitaceae</taxon>
        <taxon>Cordyceps</taxon>
    </lineage>
</organism>
<evidence type="ECO:0000313" key="5">
    <source>
        <dbReference type="Proteomes" id="UP000315783"/>
    </source>
</evidence>
<keyword evidence="5" id="KW-1185">Reference proteome</keyword>
<proteinExistence type="predicted"/>
<dbReference type="GO" id="GO:0003677">
    <property type="term" value="F:DNA binding"/>
    <property type="evidence" value="ECO:0007669"/>
    <property type="project" value="InterPro"/>
</dbReference>
<evidence type="ECO:0000259" key="3">
    <source>
        <dbReference type="SMART" id="SM00906"/>
    </source>
</evidence>
<evidence type="ECO:0000313" key="4">
    <source>
        <dbReference type="EMBL" id="TQV95343.1"/>
    </source>
</evidence>
<dbReference type="GO" id="GO:0008270">
    <property type="term" value="F:zinc ion binding"/>
    <property type="evidence" value="ECO:0007669"/>
    <property type="project" value="InterPro"/>
</dbReference>
<dbReference type="OrthoDB" id="1747771at2759"/>
<dbReference type="InterPro" id="IPR004507">
    <property type="entry name" value="UbiX-like"/>
</dbReference>
<feature type="compositionally biased region" description="Low complexity" evidence="2">
    <location>
        <begin position="351"/>
        <end position="373"/>
    </location>
</feature>
<accession>A0A545V0W9</accession>
<dbReference type="AlphaFoldDB" id="A0A545V0W9"/>
<gene>
    <name evidence="4" type="ORF">IF1G_06330</name>
</gene>
<dbReference type="PANTHER" id="PTHR43374">
    <property type="entry name" value="FLAVIN PRENYLTRANSFERASE"/>
    <property type="match status" value="1"/>
</dbReference>
<feature type="region of interest" description="Disordered" evidence="2">
    <location>
        <begin position="297"/>
        <end position="373"/>
    </location>
</feature>
<dbReference type="GO" id="GO:0016831">
    <property type="term" value="F:carboxy-lyase activity"/>
    <property type="evidence" value="ECO:0007669"/>
    <property type="project" value="TreeGrafter"/>
</dbReference>